<organism evidence="4">
    <name type="scientific">Haptolina ericina</name>
    <dbReference type="NCBI Taxonomy" id="156174"/>
    <lineage>
        <taxon>Eukaryota</taxon>
        <taxon>Haptista</taxon>
        <taxon>Haptophyta</taxon>
        <taxon>Prymnesiophyceae</taxon>
        <taxon>Prymnesiales</taxon>
        <taxon>Prymnesiaceae</taxon>
        <taxon>Haptolina</taxon>
    </lineage>
</organism>
<gene>
    <name evidence="4" type="ORF">HERI1096_LOCUS39579</name>
</gene>
<name>A0A7S3C4D2_9EUKA</name>
<protein>
    <recommendedName>
        <fullName evidence="3">Sulfotransferase domain-containing protein</fullName>
    </recommendedName>
</protein>
<keyword evidence="2" id="KW-0808">Transferase</keyword>
<evidence type="ECO:0000256" key="1">
    <source>
        <dbReference type="ARBA" id="ARBA00005771"/>
    </source>
</evidence>
<evidence type="ECO:0000259" key="3">
    <source>
        <dbReference type="Pfam" id="PF00685"/>
    </source>
</evidence>
<accession>A0A7S3C4D2</accession>
<dbReference type="AlphaFoldDB" id="A0A7S3C4D2"/>
<sequence>MQHMLHLIKTGGDDVAFDDIDEVAPWIDFAWEVGQDLNADQSGGTRIFKSHGVLSRVHEGCKYVCIIRDPIKMLKSLYTFIYAKMIDHVSSPMCMSLLADVNVFYHSKGWKTGMLFSGGDSFFKHYVEFYKCRHCPTLSFLTFEDIQADLRGTIKQMCDFVGVSPTAALVDKVAERTSLEWMTEHSAKFDDHMLYERQVRLGRWGFQLNPPTSKVNLRPKSLEGKRNSELSDETIAGLRADWKRLVTPETGFETYEDMAAALRKERAVGALGRC</sequence>
<dbReference type="InterPro" id="IPR027417">
    <property type="entry name" value="P-loop_NTPase"/>
</dbReference>
<proteinExistence type="inferred from homology"/>
<dbReference type="EMBL" id="HBHX01071553">
    <property type="protein sequence ID" value="CAE0152613.1"/>
    <property type="molecule type" value="Transcribed_RNA"/>
</dbReference>
<feature type="domain" description="Sulfotransferase" evidence="3">
    <location>
        <begin position="17"/>
        <end position="189"/>
    </location>
</feature>
<dbReference type="GO" id="GO:0008146">
    <property type="term" value="F:sulfotransferase activity"/>
    <property type="evidence" value="ECO:0007669"/>
    <property type="project" value="InterPro"/>
</dbReference>
<evidence type="ECO:0000256" key="2">
    <source>
        <dbReference type="ARBA" id="ARBA00022679"/>
    </source>
</evidence>
<dbReference type="SUPFAM" id="SSF52540">
    <property type="entry name" value="P-loop containing nucleoside triphosphate hydrolases"/>
    <property type="match status" value="1"/>
</dbReference>
<dbReference type="PANTHER" id="PTHR11783">
    <property type="entry name" value="SULFOTRANSFERASE SULT"/>
    <property type="match status" value="1"/>
</dbReference>
<evidence type="ECO:0000313" key="4">
    <source>
        <dbReference type="EMBL" id="CAE0152613.1"/>
    </source>
</evidence>
<comment type="similarity">
    <text evidence="1">Belongs to the sulfotransferase 1 family.</text>
</comment>
<dbReference type="InterPro" id="IPR000863">
    <property type="entry name" value="Sulfotransferase_dom"/>
</dbReference>
<reference evidence="4" key="1">
    <citation type="submission" date="2021-01" db="EMBL/GenBank/DDBJ databases">
        <authorList>
            <person name="Corre E."/>
            <person name="Pelletier E."/>
            <person name="Niang G."/>
            <person name="Scheremetjew M."/>
            <person name="Finn R."/>
            <person name="Kale V."/>
            <person name="Holt S."/>
            <person name="Cochrane G."/>
            <person name="Meng A."/>
            <person name="Brown T."/>
            <person name="Cohen L."/>
        </authorList>
    </citation>
    <scope>NUCLEOTIDE SEQUENCE</scope>
    <source>
        <strain evidence="4">CCMP281</strain>
    </source>
</reference>
<dbReference type="Pfam" id="PF00685">
    <property type="entry name" value="Sulfotransfer_1"/>
    <property type="match status" value="1"/>
</dbReference>
<dbReference type="Gene3D" id="3.40.50.300">
    <property type="entry name" value="P-loop containing nucleotide triphosphate hydrolases"/>
    <property type="match status" value="1"/>
</dbReference>